<protein>
    <submittedName>
        <fullName evidence="1">Uncharacterized protein</fullName>
    </submittedName>
</protein>
<keyword evidence="2" id="KW-1185">Reference proteome</keyword>
<dbReference type="Proteomes" id="UP001139971">
    <property type="component" value="Unassembled WGS sequence"/>
</dbReference>
<dbReference type="AlphaFoldDB" id="A0A9X3YSH2"/>
<comment type="caution">
    <text evidence="1">The sequence shown here is derived from an EMBL/GenBank/DDBJ whole genome shotgun (WGS) entry which is preliminary data.</text>
</comment>
<dbReference type="EMBL" id="JAOVZO020000023">
    <property type="protein sequence ID" value="MDC8016163.1"/>
    <property type="molecule type" value="Genomic_DNA"/>
</dbReference>
<dbReference type="RefSeq" id="WP_263542551.1">
    <property type="nucleotide sequence ID" value="NZ_JAOVZO020000023.1"/>
</dbReference>
<gene>
    <name evidence="1" type="ORF">OD750_026855</name>
</gene>
<name>A0A9X3YSH2_9GAMM</name>
<sequence>MWWLIAVGVTNSSSAAALKLDRRAVASKARSDASGGRRCVPMMNCPHLQGEKCAFEHDESAVYADRTS</sequence>
<reference evidence="1" key="1">
    <citation type="submission" date="2023-02" db="EMBL/GenBank/DDBJ databases">
        <title>Tahibacter soli sp. nov. isolated from soil.</title>
        <authorList>
            <person name="Baek J.H."/>
            <person name="Lee J.K."/>
            <person name="Choi D.G."/>
            <person name="Jeon C.O."/>
        </authorList>
    </citation>
    <scope>NUCLEOTIDE SEQUENCE</scope>
    <source>
        <strain evidence="1">BL</strain>
    </source>
</reference>
<proteinExistence type="predicted"/>
<organism evidence="1 2">
    <name type="scientific">Tahibacter soli</name>
    <dbReference type="NCBI Taxonomy" id="2983605"/>
    <lineage>
        <taxon>Bacteria</taxon>
        <taxon>Pseudomonadati</taxon>
        <taxon>Pseudomonadota</taxon>
        <taxon>Gammaproteobacteria</taxon>
        <taxon>Lysobacterales</taxon>
        <taxon>Rhodanobacteraceae</taxon>
        <taxon>Tahibacter</taxon>
    </lineage>
</organism>
<evidence type="ECO:0000313" key="1">
    <source>
        <dbReference type="EMBL" id="MDC8016163.1"/>
    </source>
</evidence>
<evidence type="ECO:0000313" key="2">
    <source>
        <dbReference type="Proteomes" id="UP001139971"/>
    </source>
</evidence>
<accession>A0A9X3YSH2</accession>